<dbReference type="SUPFAM" id="SSF89550">
    <property type="entry name" value="PHP domain-like"/>
    <property type="match status" value="1"/>
</dbReference>
<evidence type="ECO:0000256" key="6">
    <source>
        <dbReference type="ARBA" id="ARBA00022679"/>
    </source>
</evidence>
<evidence type="ECO:0000256" key="10">
    <source>
        <dbReference type="ARBA" id="ARBA00022932"/>
    </source>
</evidence>
<keyword evidence="11 13" id="KW-0234">DNA repair</keyword>
<reference evidence="16 17" key="1">
    <citation type="submission" date="2017-08" db="EMBL/GenBank/DDBJ databases">
        <title>Infants hospitalized years apart are colonized by the same room-sourced microbial strains.</title>
        <authorList>
            <person name="Brooks B."/>
            <person name="Olm M.R."/>
            <person name="Firek B.A."/>
            <person name="Baker R."/>
            <person name="Thomas B.C."/>
            <person name="Morowitz M.J."/>
            <person name="Banfield J.F."/>
        </authorList>
    </citation>
    <scope>NUCLEOTIDE SEQUENCE [LARGE SCALE GENOMIC DNA]</scope>
    <source>
        <strain evidence="16">S2_003_000_R2_11</strain>
    </source>
</reference>
<dbReference type="InterPro" id="IPR016195">
    <property type="entry name" value="Pol/histidinol_Pase-like"/>
</dbReference>
<dbReference type="InterPro" id="IPR004365">
    <property type="entry name" value="NA-bd_OB_tRNA"/>
</dbReference>
<evidence type="ECO:0000256" key="9">
    <source>
        <dbReference type="ARBA" id="ARBA00022763"/>
    </source>
</evidence>
<comment type="similarity">
    <text evidence="2 13">Belongs to the DNA polymerase type-C family. DnaE2 subfamily.</text>
</comment>
<dbReference type="HAMAP" id="MF_01902">
    <property type="entry name" value="DNApol_error_prone"/>
    <property type="match status" value="1"/>
</dbReference>
<dbReference type="GO" id="GO:0003887">
    <property type="term" value="F:DNA-directed DNA polymerase activity"/>
    <property type="evidence" value="ECO:0007669"/>
    <property type="project" value="UniProtKB-UniRule"/>
</dbReference>
<accession>A0A2W5UDR9</accession>
<dbReference type="GO" id="GO:0006260">
    <property type="term" value="P:DNA replication"/>
    <property type="evidence" value="ECO:0007669"/>
    <property type="project" value="UniProtKB-KW"/>
</dbReference>
<dbReference type="PANTHER" id="PTHR32294">
    <property type="entry name" value="DNA POLYMERASE III SUBUNIT ALPHA"/>
    <property type="match status" value="1"/>
</dbReference>
<evidence type="ECO:0000313" key="16">
    <source>
        <dbReference type="EMBL" id="PZQ96150.1"/>
    </source>
</evidence>
<gene>
    <name evidence="13" type="primary">dnaE2</name>
    <name evidence="16" type="ORF">DI533_17080</name>
</gene>
<dbReference type="CDD" id="cd07434">
    <property type="entry name" value="PHP_PolIIIA_DnaE2"/>
    <property type="match status" value="1"/>
</dbReference>
<feature type="domain" description="Polymerase/histidinol phosphatase N-terminal" evidence="15">
    <location>
        <begin position="5"/>
        <end position="69"/>
    </location>
</feature>
<evidence type="ECO:0000256" key="7">
    <source>
        <dbReference type="ARBA" id="ARBA00022695"/>
    </source>
</evidence>
<dbReference type="NCBIfam" id="NF004225">
    <property type="entry name" value="PRK05672.1"/>
    <property type="match status" value="1"/>
</dbReference>
<dbReference type="CDD" id="cd04485">
    <property type="entry name" value="DnaE_OBF"/>
    <property type="match status" value="1"/>
</dbReference>
<dbReference type="InterPro" id="IPR004013">
    <property type="entry name" value="PHP_dom"/>
</dbReference>
<feature type="region of interest" description="Disordered" evidence="14">
    <location>
        <begin position="70"/>
        <end position="104"/>
    </location>
</feature>
<dbReference type="InterPro" id="IPR003141">
    <property type="entry name" value="Pol/His_phosphatase_N"/>
</dbReference>
<dbReference type="Gene3D" id="3.20.20.140">
    <property type="entry name" value="Metal-dependent hydrolases"/>
    <property type="match status" value="1"/>
</dbReference>
<dbReference type="PANTHER" id="PTHR32294:SF4">
    <property type="entry name" value="ERROR-PRONE DNA POLYMERASE"/>
    <property type="match status" value="1"/>
</dbReference>
<comment type="subcellular location">
    <subcellularLocation>
        <location evidence="1 13">Cytoplasm</location>
    </subcellularLocation>
</comment>
<keyword evidence="5 13" id="KW-0963">Cytoplasm</keyword>
<evidence type="ECO:0000256" key="5">
    <source>
        <dbReference type="ARBA" id="ARBA00022490"/>
    </source>
</evidence>
<comment type="catalytic activity">
    <reaction evidence="12 13">
        <text>DNA(n) + a 2'-deoxyribonucleoside 5'-triphosphate = DNA(n+1) + diphosphate</text>
        <dbReference type="Rhea" id="RHEA:22508"/>
        <dbReference type="Rhea" id="RHEA-COMP:17339"/>
        <dbReference type="Rhea" id="RHEA-COMP:17340"/>
        <dbReference type="ChEBI" id="CHEBI:33019"/>
        <dbReference type="ChEBI" id="CHEBI:61560"/>
        <dbReference type="ChEBI" id="CHEBI:173112"/>
        <dbReference type="EC" id="2.7.7.7"/>
    </reaction>
</comment>
<feature type="region of interest" description="Disordered" evidence="14">
    <location>
        <begin position="1081"/>
        <end position="1118"/>
    </location>
</feature>
<name>A0A2W5UDR9_CERSP</name>
<evidence type="ECO:0000256" key="13">
    <source>
        <dbReference type="HAMAP-Rule" id="MF_01902"/>
    </source>
</evidence>
<keyword evidence="10 13" id="KW-0239">DNA-directed DNA polymerase</keyword>
<keyword evidence="7 13" id="KW-0548">Nucleotidyltransferase</keyword>
<evidence type="ECO:0000256" key="2">
    <source>
        <dbReference type="ARBA" id="ARBA00007391"/>
    </source>
</evidence>
<dbReference type="InterPro" id="IPR023073">
    <property type="entry name" value="DnaE2"/>
</dbReference>
<dbReference type="Pfam" id="PF07733">
    <property type="entry name" value="DNA_pol3_alpha"/>
    <property type="match status" value="1"/>
</dbReference>
<keyword evidence="8 13" id="KW-0235">DNA replication</keyword>
<evidence type="ECO:0000256" key="12">
    <source>
        <dbReference type="ARBA" id="ARBA00049244"/>
    </source>
</evidence>
<dbReference type="Pfam" id="PF01336">
    <property type="entry name" value="tRNA_anti-codon"/>
    <property type="match status" value="1"/>
</dbReference>
<dbReference type="InterPro" id="IPR029460">
    <property type="entry name" value="DNAPol_HHH"/>
</dbReference>
<dbReference type="EC" id="2.7.7.7" evidence="3 13"/>
<proteinExistence type="inferred from homology"/>
<dbReference type="Pfam" id="PF14579">
    <property type="entry name" value="HHH_6"/>
    <property type="match status" value="1"/>
</dbReference>
<feature type="compositionally biased region" description="Polar residues" evidence="14">
    <location>
        <begin position="85"/>
        <end position="94"/>
    </location>
</feature>
<feature type="compositionally biased region" description="Basic and acidic residues" evidence="14">
    <location>
        <begin position="1082"/>
        <end position="1091"/>
    </location>
</feature>
<dbReference type="GO" id="GO:0006281">
    <property type="term" value="P:DNA repair"/>
    <property type="evidence" value="ECO:0007669"/>
    <property type="project" value="UniProtKB-UniRule"/>
</dbReference>
<dbReference type="EMBL" id="QFQS01000004">
    <property type="protein sequence ID" value="PZQ96150.1"/>
    <property type="molecule type" value="Genomic_DNA"/>
</dbReference>
<comment type="caution">
    <text evidence="16">The sequence shown here is derived from an EMBL/GenBank/DDBJ whole genome shotgun (WGS) entry which is preliminary data.</text>
</comment>
<evidence type="ECO:0000256" key="3">
    <source>
        <dbReference type="ARBA" id="ARBA00012417"/>
    </source>
</evidence>
<dbReference type="GO" id="GO:0008408">
    <property type="term" value="F:3'-5' exonuclease activity"/>
    <property type="evidence" value="ECO:0007669"/>
    <property type="project" value="InterPro"/>
</dbReference>
<protein>
    <recommendedName>
        <fullName evidence="4 13">Error-prone DNA polymerase</fullName>
        <ecNumber evidence="3 13">2.7.7.7</ecNumber>
    </recommendedName>
</protein>
<evidence type="ECO:0000256" key="11">
    <source>
        <dbReference type="ARBA" id="ARBA00023204"/>
    </source>
</evidence>
<dbReference type="GO" id="GO:0005737">
    <property type="term" value="C:cytoplasm"/>
    <property type="evidence" value="ECO:0007669"/>
    <property type="project" value="UniProtKB-SubCell"/>
</dbReference>
<dbReference type="InterPro" id="IPR011708">
    <property type="entry name" value="DNA_pol3_alpha_NTPase_dom"/>
</dbReference>
<keyword evidence="9 13" id="KW-0227">DNA damage</keyword>
<dbReference type="InterPro" id="IPR004805">
    <property type="entry name" value="DnaE2/DnaE/PolC"/>
</dbReference>
<keyword evidence="6 13" id="KW-0808">Transferase</keyword>
<dbReference type="SMART" id="SM00481">
    <property type="entry name" value="POLIIIAc"/>
    <property type="match status" value="1"/>
</dbReference>
<sequence>MTPYAELCVTSNFTFLTGASHPEELVTRAAELGLTAIAITDRNSVAGVVRAFSALKELARLQEEARAARAAAQEAPAVRSKKVTDNSSRMTSQPKSEEMPVVPEGPLPKLIAGARLVLTDSPVEWLALPVDVPAWSRLTLLLSLGKRRAEKGSCQLTRADLVAGGQGLILIALPPDLMELDLRGAAVVRGDLQRVARAFPGRCYIGAVPHYDGRDQARFDRVAHLAQNSSLPMVALGDVLMHRSARRPLADVLTCLREGVTIDGIGERRLTHGERRLKSGTEMARLFHRYPAAIRRSIEIADRCAFRLDDLRYQYPDEALDGEPAQARLERLAREGLRWRYPEGPPPKILHRVEKELKLIGEIAYASYFLTVHDIVSFARSKGILCQGRGSAANSVVCYLLGVTEVPPESITLIFERFISKERGEPPDIDIDFEHERREEVIQWIYERYGRDRAGLTATVIHFRSRAAIREVGKVMGLSQDVIARLSGQIWGYSSQAAGEDRLREAGLDPADGRIRLASKLIAEIIGFPRHLSQHVGGFVITQGRLDELCPIENAAMEDRTVIEWDKDDIDALGLLKVDVLALGMLTCIRKAFGLLADHRGQHLTLANVEQDDGRVYDMLCRADAVGVFQVESRAQLNFLPRMLPRTFYDLVCEVAIVRPGPIQGGMVHPFINRRQGKEKVADLGPALMEVLGRTYGVPLFQEQAMQIAVVAAGFTPAEADRLRRSLATFKRMGTIGSFRDRFVSGMLARGYDADFAERCFAQIEGFGSYGFPESHAASFARLVYISAWIKCHHPAVFTCALLNSQPMGFYAPAQLVRDARDHNVEIRPVSIDHSVWDCTLEPRPDGQLALRLGFRMIKGMREEDAIWLAAARGNGYPDVESLWRRAGVRPDALERLAEADAFAGAGIPRRTALWDAKALRAPAPLPLFGADGEGGTEPVVHLPQMTLGEEVIEDYLAIRLSLRAHPMELLRPQLPESLPHDRLLQAKGRITLTGLVITRQRPGTASGVIFLTLEDETGVSNVVVWNRTYEAFRRAVVAGRLLRVTGRIEREGVVVHVIAERIEDLSPLLTTLGRPVMIEANDGRADETRRPVGGSVRSPATHPREQARRLFPSRDFQ</sequence>
<dbReference type="Pfam" id="PF17657">
    <property type="entry name" value="DNA_pol3_finger"/>
    <property type="match status" value="1"/>
</dbReference>
<evidence type="ECO:0000313" key="17">
    <source>
        <dbReference type="Proteomes" id="UP000248975"/>
    </source>
</evidence>
<evidence type="ECO:0000256" key="14">
    <source>
        <dbReference type="SAM" id="MobiDB-lite"/>
    </source>
</evidence>
<dbReference type="NCBIfam" id="TIGR00594">
    <property type="entry name" value="polc"/>
    <property type="match status" value="1"/>
</dbReference>
<dbReference type="GO" id="GO:0003676">
    <property type="term" value="F:nucleic acid binding"/>
    <property type="evidence" value="ECO:0007669"/>
    <property type="project" value="InterPro"/>
</dbReference>
<dbReference type="Proteomes" id="UP000248975">
    <property type="component" value="Unassembled WGS sequence"/>
</dbReference>
<evidence type="ECO:0000256" key="4">
    <source>
        <dbReference type="ARBA" id="ARBA00017273"/>
    </source>
</evidence>
<evidence type="ECO:0000256" key="8">
    <source>
        <dbReference type="ARBA" id="ARBA00022705"/>
    </source>
</evidence>
<evidence type="ECO:0000259" key="15">
    <source>
        <dbReference type="SMART" id="SM00481"/>
    </source>
</evidence>
<dbReference type="InterPro" id="IPR040982">
    <property type="entry name" value="DNA_pol3_finger"/>
</dbReference>
<comment type="function">
    <text evidence="13">DNA polymerase involved in damage-induced mutagenesis and translesion synthesis (TLS). It is not the major replicative DNA polymerase.</text>
</comment>
<evidence type="ECO:0000256" key="1">
    <source>
        <dbReference type="ARBA" id="ARBA00004496"/>
    </source>
</evidence>
<organism evidence="16 17">
    <name type="scientific">Cereibacter sphaeroides</name>
    <name type="common">Rhodobacter sphaeroides</name>
    <dbReference type="NCBI Taxonomy" id="1063"/>
    <lineage>
        <taxon>Bacteria</taxon>
        <taxon>Pseudomonadati</taxon>
        <taxon>Pseudomonadota</taxon>
        <taxon>Alphaproteobacteria</taxon>
        <taxon>Rhodobacterales</taxon>
        <taxon>Paracoccaceae</taxon>
        <taxon>Cereibacter</taxon>
    </lineage>
</organism>
<dbReference type="Pfam" id="PF02811">
    <property type="entry name" value="PHP"/>
    <property type="match status" value="1"/>
</dbReference>
<dbReference type="AlphaFoldDB" id="A0A2W5UDR9"/>